<evidence type="ECO:0000313" key="4">
    <source>
        <dbReference type="EMBL" id="MVN58199.1"/>
    </source>
</evidence>
<comment type="similarity">
    <text evidence="3">Belongs to the Maf family. YhdE subfamily.</text>
</comment>
<dbReference type="RefSeq" id="WP_114539597.1">
    <property type="nucleotide sequence ID" value="NZ_WPOO01000003.1"/>
</dbReference>
<evidence type="ECO:0000256" key="1">
    <source>
        <dbReference type="ARBA" id="ARBA00001968"/>
    </source>
</evidence>
<dbReference type="PIRSF" id="PIRSF006305">
    <property type="entry name" value="Maf"/>
    <property type="match status" value="1"/>
</dbReference>
<evidence type="ECO:0000313" key="5">
    <source>
        <dbReference type="Proteomes" id="UP000488839"/>
    </source>
</evidence>
<reference evidence="4 5" key="1">
    <citation type="submission" date="2019-11" db="EMBL/GenBank/DDBJ databases">
        <title>Whole genome shotgun sequencing (WGS) data from Adlercreutzia equolifaciens ResAG-91, Eggerthella lenta MRI-F36, MRI-F37, MRI-F40, ResAG-49, ResAG-88, ResAG-121, ResAG-145, and Gordonibacter sp. ResAG-5, ResAG-26, ResAG-43, ResAG-50, ResAG-59.</title>
        <authorList>
            <person name="Stoll D.A."/>
            <person name="Danylec N."/>
            <person name="Franz C.M.A.P."/>
            <person name="Huch M."/>
        </authorList>
    </citation>
    <scope>NUCLEOTIDE SEQUENCE [LARGE SCALE GENOMIC DNA]</scope>
    <source>
        <strain evidence="4 5">ResAG-91</strain>
    </source>
</reference>
<comment type="catalytic activity">
    <reaction evidence="3">
        <text>UTP + H2O = UMP + diphosphate + H(+)</text>
        <dbReference type="Rhea" id="RHEA:29395"/>
        <dbReference type="ChEBI" id="CHEBI:15377"/>
        <dbReference type="ChEBI" id="CHEBI:15378"/>
        <dbReference type="ChEBI" id="CHEBI:33019"/>
        <dbReference type="ChEBI" id="CHEBI:46398"/>
        <dbReference type="ChEBI" id="CHEBI:57865"/>
        <dbReference type="EC" id="3.6.1.9"/>
    </reaction>
</comment>
<dbReference type="PANTHER" id="PTHR43213:SF5">
    <property type="entry name" value="BIFUNCTIONAL DTTP_UTP PYROPHOSPHATASE_METHYLTRANSFERASE PROTEIN-RELATED"/>
    <property type="match status" value="1"/>
</dbReference>
<dbReference type="EC" id="3.6.1.9" evidence="3"/>
<comment type="function">
    <text evidence="3">Nucleoside triphosphate pyrophosphatase that hydrolyzes dTTP and UTP. May have a dual role in cell division arrest and in preventing the incorporation of modified nucleotides into cellular nucleic acids.</text>
</comment>
<dbReference type="Proteomes" id="UP000488839">
    <property type="component" value="Unassembled WGS sequence"/>
</dbReference>
<name>A0A7K1T3L4_9ACTN</name>
<accession>A0A7K1T3L4</accession>
<dbReference type="InterPro" id="IPR003697">
    <property type="entry name" value="Maf-like"/>
</dbReference>
<protein>
    <recommendedName>
        <fullName evidence="3">dTTP/UTP pyrophosphatase</fullName>
        <shortName evidence="3">dTTPase/UTPase</shortName>
        <ecNumber evidence="3">3.6.1.9</ecNumber>
    </recommendedName>
    <alternativeName>
        <fullName evidence="3">Nucleoside triphosphate pyrophosphatase</fullName>
    </alternativeName>
    <alternativeName>
        <fullName evidence="3">Nucleotide pyrophosphatase</fullName>
        <shortName evidence="3">Nucleotide PPase</shortName>
    </alternativeName>
</protein>
<dbReference type="AlphaFoldDB" id="A0A7K1T3L4"/>
<comment type="cofactor">
    <cofactor evidence="1 3">
        <name>a divalent metal cation</name>
        <dbReference type="ChEBI" id="CHEBI:60240"/>
    </cofactor>
</comment>
<comment type="subcellular location">
    <subcellularLocation>
        <location evidence="3">Cytoplasm</location>
    </subcellularLocation>
</comment>
<keyword evidence="3" id="KW-0963">Cytoplasm</keyword>
<dbReference type="HAMAP" id="MF_00528">
    <property type="entry name" value="Maf"/>
    <property type="match status" value="1"/>
</dbReference>
<dbReference type="PANTHER" id="PTHR43213">
    <property type="entry name" value="BIFUNCTIONAL DTTP/UTP PYROPHOSPHATASE/METHYLTRANSFERASE PROTEIN-RELATED"/>
    <property type="match status" value="1"/>
</dbReference>
<comment type="catalytic activity">
    <reaction evidence="3">
        <text>dTTP + H2O = dTMP + diphosphate + H(+)</text>
        <dbReference type="Rhea" id="RHEA:28534"/>
        <dbReference type="ChEBI" id="CHEBI:15377"/>
        <dbReference type="ChEBI" id="CHEBI:15378"/>
        <dbReference type="ChEBI" id="CHEBI:33019"/>
        <dbReference type="ChEBI" id="CHEBI:37568"/>
        <dbReference type="ChEBI" id="CHEBI:63528"/>
        <dbReference type="EC" id="3.6.1.9"/>
    </reaction>
</comment>
<dbReference type="InterPro" id="IPR029001">
    <property type="entry name" value="ITPase-like_fam"/>
</dbReference>
<feature type="site" description="Important for substrate specificity" evidence="3">
    <location>
        <position position="206"/>
    </location>
</feature>
<comment type="caution">
    <text evidence="3">Lacks conserved residue(s) required for the propagation of feature annotation.</text>
</comment>
<dbReference type="Pfam" id="PF02545">
    <property type="entry name" value="Maf"/>
    <property type="match status" value="1"/>
</dbReference>
<dbReference type="CDD" id="cd00555">
    <property type="entry name" value="Maf"/>
    <property type="match status" value="1"/>
</dbReference>
<feature type="site" description="Important for substrate specificity" evidence="3">
    <location>
        <position position="47"/>
    </location>
</feature>
<dbReference type="GO" id="GO:0005737">
    <property type="term" value="C:cytoplasm"/>
    <property type="evidence" value="ECO:0007669"/>
    <property type="project" value="UniProtKB-SubCell"/>
</dbReference>
<feature type="site" description="Important for substrate specificity" evidence="3">
    <location>
        <position position="115"/>
    </location>
</feature>
<proteinExistence type="inferred from homology"/>
<dbReference type="NCBIfam" id="TIGR00172">
    <property type="entry name" value="maf"/>
    <property type="match status" value="1"/>
</dbReference>
<evidence type="ECO:0000256" key="2">
    <source>
        <dbReference type="ARBA" id="ARBA00022801"/>
    </source>
</evidence>
<dbReference type="EMBL" id="WPOO01000003">
    <property type="protein sequence ID" value="MVN58199.1"/>
    <property type="molecule type" value="Genomic_DNA"/>
</dbReference>
<gene>
    <name evidence="4" type="primary">maf</name>
    <name evidence="4" type="ORF">GO707_03015</name>
</gene>
<evidence type="ECO:0000256" key="3">
    <source>
        <dbReference type="HAMAP-Rule" id="MF_00528"/>
    </source>
</evidence>
<dbReference type="Gene3D" id="3.90.950.10">
    <property type="match status" value="1"/>
</dbReference>
<organism evidence="4 5">
    <name type="scientific">Adlercreutzia rubneri</name>
    <dbReference type="NCBI Taxonomy" id="2916441"/>
    <lineage>
        <taxon>Bacteria</taxon>
        <taxon>Bacillati</taxon>
        <taxon>Actinomycetota</taxon>
        <taxon>Coriobacteriia</taxon>
        <taxon>Eggerthellales</taxon>
        <taxon>Eggerthellaceae</taxon>
        <taxon>Adlercreutzia</taxon>
    </lineage>
</organism>
<comment type="caution">
    <text evidence="4">The sequence shown here is derived from an EMBL/GenBank/DDBJ whole genome shotgun (WGS) entry which is preliminary data.</text>
</comment>
<feature type="active site" description="Proton acceptor" evidence="3">
    <location>
        <position position="114"/>
    </location>
</feature>
<dbReference type="SUPFAM" id="SSF52972">
    <property type="entry name" value="ITPase-like"/>
    <property type="match status" value="1"/>
</dbReference>
<sequence>MTERTDELANEVAAKVVADELKQAVEEEAEVAAAPSFEVILASNSPRRRELLNAAGVKFTVRTPVTPVDESLEPDLAADPEEAAKKLAERKAGAVIQEVLAENYTGMLIVIGADTMVVLDGKIFGKPRSASDGKHMLRQLSGRTHEVITAVSVWMVAAPNAEDVSLGFRTFADISHVTFRDLTDEEITDYLRKGESFDKAGAYAIQGEGAALVDHYDGALDTIIGLPATRLIKEFPDLVNAEAAEC</sequence>
<dbReference type="GO" id="GO:0009117">
    <property type="term" value="P:nucleotide metabolic process"/>
    <property type="evidence" value="ECO:0007669"/>
    <property type="project" value="UniProtKB-KW"/>
</dbReference>
<keyword evidence="2 3" id="KW-0378">Hydrolase</keyword>
<keyword evidence="5" id="KW-1185">Reference proteome</keyword>
<dbReference type="GO" id="GO:0047429">
    <property type="term" value="F:nucleoside triphosphate diphosphatase activity"/>
    <property type="evidence" value="ECO:0007669"/>
    <property type="project" value="UniProtKB-EC"/>
</dbReference>
<keyword evidence="3" id="KW-0546">Nucleotide metabolism</keyword>